<dbReference type="InterPro" id="IPR003819">
    <property type="entry name" value="TauD/TfdA-like"/>
</dbReference>
<dbReference type="InterPro" id="IPR042098">
    <property type="entry name" value="TauD-like_sf"/>
</dbReference>
<organism evidence="5 6">
    <name type="scientific">Rhizophlyctis rosea</name>
    <dbReference type="NCBI Taxonomy" id="64517"/>
    <lineage>
        <taxon>Eukaryota</taxon>
        <taxon>Fungi</taxon>
        <taxon>Fungi incertae sedis</taxon>
        <taxon>Chytridiomycota</taxon>
        <taxon>Chytridiomycota incertae sedis</taxon>
        <taxon>Chytridiomycetes</taxon>
        <taxon>Rhizophlyctidales</taxon>
        <taxon>Rhizophlyctidaceae</taxon>
        <taxon>Rhizophlyctis</taxon>
    </lineage>
</organism>
<evidence type="ECO:0000259" key="4">
    <source>
        <dbReference type="Pfam" id="PF02668"/>
    </source>
</evidence>
<dbReference type="GO" id="GO:0017000">
    <property type="term" value="P:antibiotic biosynthetic process"/>
    <property type="evidence" value="ECO:0007669"/>
    <property type="project" value="UniProtKB-KW"/>
</dbReference>
<evidence type="ECO:0000313" key="5">
    <source>
        <dbReference type="EMBL" id="KAJ3055697.1"/>
    </source>
</evidence>
<dbReference type="GO" id="GO:0016491">
    <property type="term" value="F:oxidoreductase activity"/>
    <property type="evidence" value="ECO:0007669"/>
    <property type="project" value="UniProtKB-KW"/>
</dbReference>
<dbReference type="Pfam" id="PF02668">
    <property type="entry name" value="TauD"/>
    <property type="match status" value="1"/>
</dbReference>
<dbReference type="EMBL" id="JADGJD010000066">
    <property type="protein sequence ID" value="KAJ3055697.1"/>
    <property type="molecule type" value="Genomic_DNA"/>
</dbReference>
<keyword evidence="6" id="KW-1185">Reference proteome</keyword>
<feature type="region of interest" description="Disordered" evidence="3">
    <location>
        <begin position="1"/>
        <end position="30"/>
    </location>
</feature>
<reference evidence="5" key="1">
    <citation type="submission" date="2020-05" db="EMBL/GenBank/DDBJ databases">
        <title>Phylogenomic resolution of chytrid fungi.</title>
        <authorList>
            <person name="Stajich J.E."/>
            <person name="Amses K."/>
            <person name="Simmons R."/>
            <person name="Seto K."/>
            <person name="Myers J."/>
            <person name="Bonds A."/>
            <person name="Quandt C.A."/>
            <person name="Barry K."/>
            <person name="Liu P."/>
            <person name="Grigoriev I."/>
            <person name="Longcore J.E."/>
            <person name="James T.Y."/>
        </authorList>
    </citation>
    <scope>NUCLEOTIDE SEQUENCE</scope>
    <source>
        <strain evidence="5">JEL0318</strain>
    </source>
</reference>
<dbReference type="InterPro" id="IPR050411">
    <property type="entry name" value="AlphaKG_dependent_hydroxylases"/>
</dbReference>
<dbReference type="Proteomes" id="UP001212841">
    <property type="component" value="Unassembled WGS sequence"/>
</dbReference>
<keyword evidence="2" id="KW-0045">Antibiotic biosynthesis</keyword>
<dbReference type="SUPFAM" id="SSF51197">
    <property type="entry name" value="Clavaminate synthase-like"/>
    <property type="match status" value="1"/>
</dbReference>
<proteinExistence type="predicted"/>
<evidence type="ECO:0000256" key="3">
    <source>
        <dbReference type="SAM" id="MobiDB-lite"/>
    </source>
</evidence>
<evidence type="ECO:0000313" key="6">
    <source>
        <dbReference type="Proteomes" id="UP001212841"/>
    </source>
</evidence>
<feature type="domain" description="TauD/TfdA-like" evidence="4">
    <location>
        <begin position="102"/>
        <end position="358"/>
    </location>
</feature>
<name>A0AAD5SPL0_9FUNG</name>
<sequence>MAPVATLPTPARTPNPEVKSLKGRVHQGPWSELNDIPDPFEGITEPADPSLLPEGFPAQIEGPGAWDGPELEKRPEEWIHVLTAEELAEIEQNVESFENSGRPFSEINKETFPLSFFSSKTLPGLTDELFDGRGFFLLRGLPVEKWSREQSAIAFLGIGSHIGLRTPQNFKGHVLGHVKDLGYDIKEVGVRPYQTRITQSFHTDNSHVVALLSLKQAKSGGESAIAPFYTIYNHIAKYRPDLIHTLAQDWYGDWKNEHGPNEKPYRKLPALFSHKGKIIYTNPGFFASAPRHEGVPPVRRAQWEVSKAIQSLAQEHAIRMLMQPGDYQYVNNMKVLHSRESFEDYEDVNEKRHLLRLWLRCCPPEFKGWEYPEILDTERVYSTFSTADGFEHTYPLEAE</sequence>
<evidence type="ECO:0000256" key="2">
    <source>
        <dbReference type="ARBA" id="ARBA00023194"/>
    </source>
</evidence>
<keyword evidence="1" id="KW-0560">Oxidoreductase</keyword>
<evidence type="ECO:0000256" key="1">
    <source>
        <dbReference type="ARBA" id="ARBA00023002"/>
    </source>
</evidence>
<dbReference type="Gene3D" id="3.60.130.10">
    <property type="entry name" value="Clavaminate synthase-like"/>
    <property type="match status" value="1"/>
</dbReference>
<accession>A0AAD5SPL0</accession>
<dbReference type="PANTHER" id="PTHR10696">
    <property type="entry name" value="GAMMA-BUTYROBETAINE HYDROXYLASE-RELATED"/>
    <property type="match status" value="1"/>
</dbReference>
<dbReference type="AlphaFoldDB" id="A0AAD5SPL0"/>
<dbReference type="PANTHER" id="PTHR10696:SF56">
    <property type="entry name" value="TAUD_TFDA-LIKE DOMAIN-CONTAINING PROTEIN"/>
    <property type="match status" value="1"/>
</dbReference>
<comment type="caution">
    <text evidence="5">The sequence shown here is derived from an EMBL/GenBank/DDBJ whole genome shotgun (WGS) entry which is preliminary data.</text>
</comment>
<protein>
    <recommendedName>
        <fullName evidence="4">TauD/TfdA-like domain-containing protein</fullName>
    </recommendedName>
</protein>
<gene>
    <name evidence="5" type="ORF">HK097_009664</name>
</gene>